<organism evidence="4 5">
    <name type="scientific">Sulfurirhabdus autotrophica</name>
    <dbReference type="NCBI Taxonomy" id="1706046"/>
    <lineage>
        <taxon>Bacteria</taxon>
        <taxon>Pseudomonadati</taxon>
        <taxon>Pseudomonadota</taxon>
        <taxon>Betaproteobacteria</taxon>
        <taxon>Nitrosomonadales</taxon>
        <taxon>Sulfuricellaceae</taxon>
        <taxon>Sulfurirhabdus</taxon>
    </lineage>
</organism>
<dbReference type="Pfam" id="PF01774">
    <property type="entry name" value="UreD"/>
    <property type="match status" value="1"/>
</dbReference>
<keyword evidence="5" id="KW-1185">Reference proteome</keyword>
<keyword evidence="3" id="KW-0963">Cytoplasm</keyword>
<keyword evidence="3" id="KW-0996">Nickel insertion</keyword>
<dbReference type="RefSeq" id="WP_223248299.1">
    <property type="nucleotide sequence ID" value="NZ_BHVT01000039.1"/>
</dbReference>
<evidence type="ECO:0000256" key="1">
    <source>
        <dbReference type="ARBA" id="ARBA00007177"/>
    </source>
</evidence>
<reference evidence="4 5" key="1">
    <citation type="submission" date="2019-03" db="EMBL/GenBank/DDBJ databases">
        <title>Genomic Encyclopedia of Type Strains, Phase IV (KMG-IV): sequencing the most valuable type-strain genomes for metagenomic binning, comparative biology and taxonomic classification.</title>
        <authorList>
            <person name="Goeker M."/>
        </authorList>
    </citation>
    <scope>NUCLEOTIDE SEQUENCE [LARGE SCALE GENOMIC DNA]</scope>
    <source>
        <strain evidence="4 5">DSM 100309</strain>
    </source>
</reference>
<dbReference type="AlphaFoldDB" id="A0A4R3Y1L7"/>
<sequence>MASHSGWEAMLQLQFAQNDAGETVLVHRLHKGPLRVQKALYPEHRSVCHAIILHPPGGVAGGDCLTIEAIAKTGSHALLTTPGAGKWYKSGGRSASQYLQFQVEKNSVLEWLPQETILFDGAVGHWKTRIDLEEDARYMGWEIVCYGRTASGEKFSHGMLRQETEIYAQGKRIWGEYASLEGGDKLLSSLAGLANRTVSGTFLIAGFLMSDALLSEVRGILVDSDSGGVSGITRVGNVVAIRYLGFSSERARQYFVAVWSLLRHAVSGHGPCMPRIWNT</sequence>
<dbReference type="InterPro" id="IPR002669">
    <property type="entry name" value="UreD"/>
</dbReference>
<evidence type="ECO:0000256" key="3">
    <source>
        <dbReference type="HAMAP-Rule" id="MF_01384"/>
    </source>
</evidence>
<protein>
    <recommendedName>
        <fullName evidence="3">Urease accessory protein UreD</fullName>
    </recommendedName>
</protein>
<evidence type="ECO:0000313" key="4">
    <source>
        <dbReference type="EMBL" id="TCV85417.1"/>
    </source>
</evidence>
<dbReference type="HAMAP" id="MF_01384">
    <property type="entry name" value="UreD"/>
    <property type="match status" value="1"/>
</dbReference>
<dbReference type="GO" id="GO:0016151">
    <property type="term" value="F:nickel cation binding"/>
    <property type="evidence" value="ECO:0007669"/>
    <property type="project" value="UniProtKB-UniRule"/>
</dbReference>
<dbReference type="EMBL" id="SMCO01000009">
    <property type="protein sequence ID" value="TCV85417.1"/>
    <property type="molecule type" value="Genomic_DNA"/>
</dbReference>
<comment type="similarity">
    <text evidence="1 3">Belongs to the UreD family.</text>
</comment>
<dbReference type="PANTHER" id="PTHR33643:SF1">
    <property type="entry name" value="UREASE ACCESSORY PROTEIN D"/>
    <property type="match status" value="1"/>
</dbReference>
<dbReference type="Proteomes" id="UP000295367">
    <property type="component" value="Unassembled WGS sequence"/>
</dbReference>
<comment type="subunit">
    <text evidence="3">UreD, UreF and UreG form a complex that acts as a GTP-hydrolysis-dependent molecular chaperone, activating the urease apoprotein by helping to assemble the nickel containing metallocenter of UreC. The UreE protein probably delivers the nickel.</text>
</comment>
<evidence type="ECO:0000313" key="5">
    <source>
        <dbReference type="Proteomes" id="UP000295367"/>
    </source>
</evidence>
<comment type="function">
    <text evidence="3">Required for maturation of urease via the functional incorporation of the urease nickel metallocenter.</text>
</comment>
<comment type="caution">
    <text evidence="4">The sequence shown here is derived from an EMBL/GenBank/DDBJ whole genome shotgun (WGS) entry which is preliminary data.</text>
</comment>
<accession>A0A4R3Y1L7</accession>
<gene>
    <name evidence="3" type="primary">ureD</name>
    <name evidence="4" type="ORF">EDC63_10988</name>
</gene>
<dbReference type="PANTHER" id="PTHR33643">
    <property type="entry name" value="UREASE ACCESSORY PROTEIN D"/>
    <property type="match status" value="1"/>
</dbReference>
<name>A0A4R3Y1L7_9PROT</name>
<evidence type="ECO:0000256" key="2">
    <source>
        <dbReference type="ARBA" id="ARBA00023186"/>
    </source>
</evidence>
<comment type="subcellular location">
    <subcellularLocation>
        <location evidence="3">Cytoplasm</location>
    </subcellularLocation>
</comment>
<keyword evidence="2 3" id="KW-0143">Chaperone</keyword>
<proteinExistence type="inferred from homology"/>
<dbReference type="GO" id="GO:0005737">
    <property type="term" value="C:cytoplasm"/>
    <property type="evidence" value="ECO:0007669"/>
    <property type="project" value="UniProtKB-SubCell"/>
</dbReference>